<proteinExistence type="predicted"/>
<gene>
    <name evidence="1" type="ORF">GCM10009680_75360</name>
</gene>
<dbReference type="EMBL" id="BAAALR010000099">
    <property type="protein sequence ID" value="GAA1722566.1"/>
    <property type="molecule type" value="Genomic_DNA"/>
</dbReference>
<evidence type="ECO:0000313" key="1">
    <source>
        <dbReference type="EMBL" id="GAA1722566.1"/>
    </source>
</evidence>
<sequence length="292" mass="32489">MLAQRQTYDCADGRLQDDSLGSKSSQDVPALREDDEMANERLRGAILERGFTYEEVAERLGVAAKTVERWVSEPTRKPYRRFQYAVASLLRYEVSYLWPDERTMAEVAAAGNAELVKLYPHRSAVPHSLWPTLFSQALRHFDVLVYSGFWLTEDSAFLRVVKEKASAGVPVRFMLGDPDSAAVATRGDDEGIGPSMASKIRNALLNYSPLFGLPGVEFRLHSTTLYNSIYRTDNELLANGHVYGVGAYLAPVLHLQRVPGGELFDTYAESVERVWEGARPISSPTDCAGIHA</sequence>
<name>A0ABP4VHB7_9ACTN</name>
<keyword evidence="2" id="KW-1185">Reference proteome</keyword>
<comment type="caution">
    <text evidence="1">The sequence shown here is derived from an EMBL/GenBank/DDBJ whole genome shotgun (WGS) entry which is preliminary data.</text>
</comment>
<dbReference type="CDD" id="cd00093">
    <property type="entry name" value="HTH_XRE"/>
    <property type="match status" value="1"/>
</dbReference>
<protein>
    <submittedName>
        <fullName evidence="1">DUF5919 domain-containing protein</fullName>
    </submittedName>
</protein>
<dbReference type="SUPFAM" id="SSF47413">
    <property type="entry name" value="lambda repressor-like DNA-binding domains"/>
    <property type="match status" value="1"/>
</dbReference>
<reference evidence="2" key="1">
    <citation type="journal article" date="2019" name="Int. J. Syst. Evol. Microbiol.">
        <title>The Global Catalogue of Microorganisms (GCM) 10K type strain sequencing project: providing services to taxonomists for standard genome sequencing and annotation.</title>
        <authorList>
            <consortium name="The Broad Institute Genomics Platform"/>
            <consortium name="The Broad Institute Genome Sequencing Center for Infectious Disease"/>
            <person name="Wu L."/>
            <person name="Ma J."/>
        </authorList>
    </citation>
    <scope>NUCLEOTIDE SEQUENCE [LARGE SCALE GENOMIC DNA]</scope>
    <source>
        <strain evidence="2">JCM 13244</strain>
    </source>
</reference>
<dbReference type="InterPro" id="IPR001387">
    <property type="entry name" value="Cro/C1-type_HTH"/>
</dbReference>
<evidence type="ECO:0000313" key="2">
    <source>
        <dbReference type="Proteomes" id="UP001499947"/>
    </source>
</evidence>
<organism evidence="1 2">
    <name type="scientific">Streptomyces yatensis</name>
    <dbReference type="NCBI Taxonomy" id="155177"/>
    <lineage>
        <taxon>Bacteria</taxon>
        <taxon>Bacillati</taxon>
        <taxon>Actinomycetota</taxon>
        <taxon>Actinomycetes</taxon>
        <taxon>Kitasatosporales</taxon>
        <taxon>Streptomycetaceae</taxon>
        <taxon>Streptomyces</taxon>
        <taxon>Streptomyces violaceusniger group</taxon>
    </lineage>
</organism>
<dbReference type="Proteomes" id="UP001499947">
    <property type="component" value="Unassembled WGS sequence"/>
</dbReference>
<accession>A0ABP4VHB7</accession>
<dbReference type="Gene3D" id="1.10.260.40">
    <property type="entry name" value="lambda repressor-like DNA-binding domains"/>
    <property type="match status" value="1"/>
</dbReference>
<dbReference type="InterPro" id="IPR010982">
    <property type="entry name" value="Lambda_DNA-bd_dom_sf"/>
</dbReference>